<dbReference type="NCBIfam" id="NF002298">
    <property type="entry name" value="PRK01222.1-4"/>
    <property type="match status" value="1"/>
</dbReference>
<dbReference type="Gene3D" id="3.20.20.70">
    <property type="entry name" value="Aldolase class I"/>
    <property type="match status" value="1"/>
</dbReference>
<dbReference type="RefSeq" id="WP_015218657.1">
    <property type="nucleotide sequence ID" value="NZ_WMIA01000002.1"/>
</dbReference>
<evidence type="ECO:0000256" key="8">
    <source>
        <dbReference type="ARBA" id="ARBA00023141"/>
    </source>
</evidence>
<dbReference type="SUPFAM" id="SSF51366">
    <property type="entry name" value="Ribulose-phoshate binding barrel"/>
    <property type="match status" value="1"/>
</dbReference>
<evidence type="ECO:0000256" key="9">
    <source>
        <dbReference type="ARBA" id="ARBA00023235"/>
    </source>
</evidence>
<evidence type="ECO:0000256" key="1">
    <source>
        <dbReference type="ARBA" id="ARBA00001164"/>
    </source>
</evidence>
<dbReference type="FunFam" id="3.20.20.70:FF:000075">
    <property type="entry name" value="Tryptophan biosynthesis protein TRP1"/>
    <property type="match status" value="1"/>
</dbReference>
<evidence type="ECO:0000256" key="4">
    <source>
        <dbReference type="ARBA" id="ARBA00012572"/>
    </source>
</evidence>
<comment type="caution">
    <text evidence="12">The sequence shown here is derived from an EMBL/GenBank/DDBJ whole genome shotgun (WGS) entry which is preliminary data.</text>
</comment>
<evidence type="ECO:0000256" key="6">
    <source>
        <dbReference type="ARBA" id="ARBA00022605"/>
    </source>
</evidence>
<dbReference type="PANTHER" id="PTHR42894">
    <property type="entry name" value="N-(5'-PHOSPHORIBOSYL)ANTHRANILATE ISOMERASE"/>
    <property type="match status" value="1"/>
</dbReference>
<reference evidence="12 13" key="1">
    <citation type="submission" date="2019-11" db="EMBL/GenBank/DDBJ databases">
        <title>Isolation of a new High Light Tolerant Cyanobacteria.</title>
        <authorList>
            <person name="Dobson Z."/>
            <person name="Vaughn N."/>
            <person name="Vaughn M."/>
            <person name="Fromme P."/>
            <person name="Mazor Y."/>
        </authorList>
    </citation>
    <scope>NUCLEOTIDE SEQUENCE [LARGE SCALE GENOMIC DNA]</scope>
    <source>
        <strain evidence="12 13">0216</strain>
    </source>
</reference>
<keyword evidence="7 10" id="KW-0822">Tryptophan biosynthesis</keyword>
<dbReference type="GO" id="GO:0004640">
    <property type="term" value="F:phosphoribosylanthranilate isomerase activity"/>
    <property type="evidence" value="ECO:0007669"/>
    <property type="project" value="UniProtKB-UniRule"/>
</dbReference>
<evidence type="ECO:0000313" key="12">
    <source>
        <dbReference type="EMBL" id="MTF37770.1"/>
    </source>
</evidence>
<dbReference type="InterPro" id="IPR044643">
    <property type="entry name" value="TrpF_fam"/>
</dbReference>
<comment type="catalytic activity">
    <reaction evidence="1 10">
        <text>N-(5-phospho-beta-D-ribosyl)anthranilate = 1-(2-carboxyphenylamino)-1-deoxy-D-ribulose 5-phosphate</text>
        <dbReference type="Rhea" id="RHEA:21540"/>
        <dbReference type="ChEBI" id="CHEBI:18277"/>
        <dbReference type="ChEBI" id="CHEBI:58613"/>
        <dbReference type="EC" id="5.3.1.24"/>
    </reaction>
</comment>
<sequence length="217" mass="23837">MRLKICGITNLKQADAIASLGVDTLGFICVKNSPRYINPEQIKTITSKIPSEVSKVGVFVNQSVDDILDIVKTGGLTAIQLHGDETPSMCSTLRESLPDLEIIKVFRYENSDSLAKLDDYLSVIDTILLDTYQKDMYGGTGKTFNWSELADFRPPRPWLLAGGLTPDNVLLALNTLKCDGIDVSSGVETNPGEKDLNKIKLLLEHLNSFKVPLHSSN</sequence>
<accession>A0A844GPI1</accession>
<feature type="domain" description="N-(5'phosphoribosyl) anthranilate isomerase (PRAI)" evidence="11">
    <location>
        <begin position="3"/>
        <end position="204"/>
    </location>
</feature>
<dbReference type="InterPro" id="IPR013785">
    <property type="entry name" value="Aldolase_TIM"/>
</dbReference>
<evidence type="ECO:0000256" key="7">
    <source>
        <dbReference type="ARBA" id="ARBA00022822"/>
    </source>
</evidence>
<dbReference type="EMBL" id="WMIA01000002">
    <property type="protein sequence ID" value="MTF37770.1"/>
    <property type="molecule type" value="Genomic_DNA"/>
</dbReference>
<dbReference type="Proteomes" id="UP000437131">
    <property type="component" value="Unassembled WGS sequence"/>
</dbReference>
<dbReference type="InterPro" id="IPR011060">
    <property type="entry name" value="RibuloseP-bd_barrel"/>
</dbReference>
<dbReference type="EC" id="5.3.1.24" evidence="4 10"/>
<dbReference type="GO" id="GO:0000162">
    <property type="term" value="P:L-tryptophan biosynthetic process"/>
    <property type="evidence" value="ECO:0007669"/>
    <property type="project" value="UniProtKB-UniRule"/>
</dbReference>
<keyword evidence="8 10" id="KW-0057">Aromatic amino acid biosynthesis</keyword>
<protein>
    <recommendedName>
        <fullName evidence="5 10">N-(5'-phosphoribosyl)anthranilate isomerase</fullName>
        <shortName evidence="10">PRAI</shortName>
        <ecNumber evidence="4 10">5.3.1.24</ecNumber>
    </recommendedName>
</protein>
<evidence type="ECO:0000313" key="13">
    <source>
        <dbReference type="Proteomes" id="UP000437131"/>
    </source>
</evidence>
<dbReference type="HAMAP" id="MF_00135">
    <property type="entry name" value="PRAI"/>
    <property type="match status" value="1"/>
</dbReference>
<dbReference type="Pfam" id="PF00697">
    <property type="entry name" value="PRAI"/>
    <property type="match status" value="1"/>
</dbReference>
<evidence type="ECO:0000256" key="5">
    <source>
        <dbReference type="ARBA" id="ARBA00022272"/>
    </source>
</evidence>
<evidence type="ECO:0000256" key="2">
    <source>
        <dbReference type="ARBA" id="ARBA00004664"/>
    </source>
</evidence>
<dbReference type="PANTHER" id="PTHR42894:SF1">
    <property type="entry name" value="N-(5'-PHOSPHORIBOSYL)ANTHRANILATE ISOMERASE"/>
    <property type="match status" value="1"/>
</dbReference>
<proteinExistence type="inferred from homology"/>
<keyword evidence="9 10" id="KW-0413">Isomerase</keyword>
<evidence type="ECO:0000259" key="11">
    <source>
        <dbReference type="Pfam" id="PF00697"/>
    </source>
</evidence>
<dbReference type="InterPro" id="IPR001240">
    <property type="entry name" value="PRAI_dom"/>
</dbReference>
<name>A0A844GPI1_9CHRO</name>
<gene>
    <name evidence="10" type="primary">trpF</name>
    <name evidence="12" type="ORF">GGC33_02350</name>
</gene>
<dbReference type="AlphaFoldDB" id="A0A844GPI1"/>
<comment type="similarity">
    <text evidence="3 10">Belongs to the TrpF family.</text>
</comment>
<dbReference type="UniPathway" id="UPA00035">
    <property type="reaction ID" value="UER00042"/>
</dbReference>
<keyword evidence="6 10" id="KW-0028">Amino-acid biosynthesis</keyword>
<organism evidence="12 13">
    <name type="scientific">Cyanobacterium aponinum 0216</name>
    <dbReference type="NCBI Taxonomy" id="2676140"/>
    <lineage>
        <taxon>Bacteria</taxon>
        <taxon>Bacillati</taxon>
        <taxon>Cyanobacteriota</taxon>
        <taxon>Cyanophyceae</taxon>
        <taxon>Oscillatoriophycideae</taxon>
        <taxon>Chroococcales</taxon>
        <taxon>Geminocystaceae</taxon>
        <taxon>Cyanobacterium</taxon>
    </lineage>
</organism>
<evidence type="ECO:0000256" key="10">
    <source>
        <dbReference type="HAMAP-Rule" id="MF_00135"/>
    </source>
</evidence>
<evidence type="ECO:0000256" key="3">
    <source>
        <dbReference type="ARBA" id="ARBA00007571"/>
    </source>
</evidence>
<dbReference type="CDD" id="cd00405">
    <property type="entry name" value="PRAI"/>
    <property type="match status" value="1"/>
</dbReference>
<comment type="pathway">
    <text evidence="2 10">Amino-acid biosynthesis; L-tryptophan biosynthesis; L-tryptophan from chorismate: step 3/5.</text>
</comment>